<dbReference type="Proteomes" id="UP000321798">
    <property type="component" value="Unassembled WGS sequence"/>
</dbReference>
<dbReference type="EMBL" id="BKAL01000006">
    <property type="protein sequence ID" value="GEP69326.1"/>
    <property type="molecule type" value="Genomic_DNA"/>
</dbReference>
<comment type="caution">
    <text evidence="2">The sequence shown here is derived from an EMBL/GenBank/DDBJ whole genome shotgun (WGS) entry which is preliminary data.</text>
</comment>
<evidence type="ECO:0000256" key="1">
    <source>
        <dbReference type="SAM" id="MobiDB-lite"/>
    </source>
</evidence>
<sequence length="68" mass="6822">MAYGATSTGTAEAQDETSSVAHAALTRATDRAPPLLPLAFLRGREEAGTDVPSARAAGVDGVRGTPSP</sequence>
<organism evidence="2 3">
    <name type="scientific">Cellulomonas soli</name>
    <dbReference type="NCBI Taxonomy" id="931535"/>
    <lineage>
        <taxon>Bacteria</taxon>
        <taxon>Bacillati</taxon>
        <taxon>Actinomycetota</taxon>
        <taxon>Actinomycetes</taxon>
        <taxon>Micrococcales</taxon>
        <taxon>Cellulomonadaceae</taxon>
        <taxon>Cellulomonas</taxon>
    </lineage>
</organism>
<dbReference type="AlphaFoldDB" id="A0A512PDV1"/>
<evidence type="ECO:0000313" key="3">
    <source>
        <dbReference type="Proteomes" id="UP000321798"/>
    </source>
</evidence>
<keyword evidence="3" id="KW-1185">Reference proteome</keyword>
<name>A0A512PDV1_9CELL</name>
<accession>A0A512PDV1</accession>
<gene>
    <name evidence="2" type="ORF">CSO01_20410</name>
</gene>
<evidence type="ECO:0000313" key="2">
    <source>
        <dbReference type="EMBL" id="GEP69326.1"/>
    </source>
</evidence>
<protein>
    <submittedName>
        <fullName evidence="2">Uncharacterized protein</fullName>
    </submittedName>
</protein>
<reference evidence="2 3" key="1">
    <citation type="submission" date="2019-07" db="EMBL/GenBank/DDBJ databases">
        <title>Whole genome shotgun sequence of Cellulomonas soli NBRC 109434.</title>
        <authorList>
            <person name="Hosoyama A."/>
            <person name="Uohara A."/>
            <person name="Ohji S."/>
            <person name="Ichikawa N."/>
        </authorList>
    </citation>
    <scope>NUCLEOTIDE SEQUENCE [LARGE SCALE GENOMIC DNA]</scope>
    <source>
        <strain evidence="2 3">NBRC 109434</strain>
    </source>
</reference>
<feature type="compositionally biased region" description="Polar residues" evidence="1">
    <location>
        <begin position="1"/>
        <end position="20"/>
    </location>
</feature>
<proteinExistence type="predicted"/>
<feature type="region of interest" description="Disordered" evidence="1">
    <location>
        <begin position="1"/>
        <end position="68"/>
    </location>
</feature>